<feature type="domain" description="Myb/SANT-like DNA-binding" evidence="1">
    <location>
        <begin position="17"/>
        <end position="81"/>
    </location>
</feature>
<evidence type="ECO:0000259" key="1">
    <source>
        <dbReference type="Pfam" id="PF13837"/>
    </source>
</evidence>
<proteinExistence type="predicted"/>
<evidence type="ECO:0000313" key="2">
    <source>
        <dbReference type="EMBL" id="SBR86181.1"/>
    </source>
</evidence>
<organism evidence="2">
    <name type="scientific">Nothobranchius rachovii</name>
    <name type="common">bluefin notho</name>
    <dbReference type="NCBI Taxonomy" id="451742"/>
    <lineage>
        <taxon>Eukaryota</taxon>
        <taxon>Metazoa</taxon>
        <taxon>Chordata</taxon>
        <taxon>Craniata</taxon>
        <taxon>Vertebrata</taxon>
        <taxon>Euteleostomi</taxon>
        <taxon>Actinopterygii</taxon>
        <taxon>Neopterygii</taxon>
        <taxon>Teleostei</taxon>
        <taxon>Neoteleostei</taxon>
        <taxon>Acanthomorphata</taxon>
        <taxon>Ovalentaria</taxon>
        <taxon>Atherinomorphae</taxon>
        <taxon>Cyprinodontiformes</taxon>
        <taxon>Nothobranchiidae</taxon>
        <taxon>Nothobranchius</taxon>
    </lineage>
</organism>
<gene>
    <name evidence="2" type="primary">Nfu_g_1_012148</name>
</gene>
<accession>A0A1A8PY61</accession>
<dbReference type="InterPro" id="IPR044822">
    <property type="entry name" value="Myb_DNA-bind_4"/>
</dbReference>
<dbReference type="Pfam" id="PF13837">
    <property type="entry name" value="Myb_DNA-bind_4"/>
    <property type="match status" value="1"/>
</dbReference>
<reference evidence="2" key="2">
    <citation type="submission" date="2016-06" db="EMBL/GenBank/DDBJ databases">
        <title>The genome of a short-lived fish provides insights into sex chromosome evolution and the genetic control of aging.</title>
        <authorList>
            <person name="Reichwald K."/>
            <person name="Felder M."/>
            <person name="Petzold A."/>
            <person name="Koch P."/>
            <person name="Groth M."/>
            <person name="Platzer M."/>
        </authorList>
    </citation>
    <scope>NUCLEOTIDE SEQUENCE</scope>
    <source>
        <tissue evidence="2">Brain</tissue>
    </source>
</reference>
<feature type="non-terminal residue" evidence="2">
    <location>
        <position position="106"/>
    </location>
</feature>
<dbReference type="Gene3D" id="1.10.10.60">
    <property type="entry name" value="Homeodomain-like"/>
    <property type="match status" value="1"/>
</dbReference>
<feature type="non-terminal residue" evidence="2">
    <location>
        <position position="1"/>
    </location>
</feature>
<dbReference type="AlphaFoldDB" id="A0A1A8PY61"/>
<reference evidence="2" key="1">
    <citation type="submission" date="2016-05" db="EMBL/GenBank/DDBJ databases">
        <authorList>
            <person name="Lavstsen T."/>
            <person name="Jespersen J.S."/>
        </authorList>
    </citation>
    <scope>NUCLEOTIDE SEQUENCE</scope>
    <source>
        <tissue evidence="2">Brain</tissue>
    </source>
</reference>
<name>A0A1A8PY61_9TELE</name>
<dbReference type="EMBL" id="HAEH01009065">
    <property type="protein sequence ID" value="SBR86181.1"/>
    <property type="molecule type" value="Transcribed_RNA"/>
</dbReference>
<sequence length="106" mass="12840">KQWRTVKREPFGEDCAYKWTKEKTWEFIKLRAEMDHVFTGAECSAWRTILEKMGIQEKVTPIQAKKKWDNLKKKYKVCRCVWKNATCIHAKSKKFQQVCWYLCKMT</sequence>
<protein>
    <recommendedName>
        <fullName evidence="1">Myb/SANT-like DNA-binding domain-containing protein</fullName>
    </recommendedName>
</protein>